<dbReference type="GO" id="GO:0008170">
    <property type="term" value="F:N-methyltransferase activity"/>
    <property type="evidence" value="ECO:0007669"/>
    <property type="project" value="InterPro"/>
</dbReference>
<reference evidence="4 5" key="1">
    <citation type="submission" date="2017-03" db="EMBL/GenBank/DDBJ databases">
        <authorList>
            <person name="Afonso C.L."/>
            <person name="Miller P.J."/>
            <person name="Scott M.A."/>
            <person name="Spackman E."/>
            <person name="Goraichik I."/>
            <person name="Dimitrov K.M."/>
            <person name="Suarez D.L."/>
            <person name="Swayne D.E."/>
        </authorList>
    </citation>
    <scope>NUCLEOTIDE SEQUENCE [LARGE SCALE GENOMIC DNA]</scope>
    <source>
        <strain evidence="4 5">CNRZ 918</strain>
    </source>
</reference>
<evidence type="ECO:0000259" key="2">
    <source>
        <dbReference type="Pfam" id="PF02384"/>
    </source>
</evidence>
<dbReference type="SUPFAM" id="SSF53335">
    <property type="entry name" value="S-adenosyl-L-methionine-dependent methyltransferases"/>
    <property type="match status" value="1"/>
</dbReference>
<dbReference type="InterPro" id="IPR029063">
    <property type="entry name" value="SAM-dependent_MTases_sf"/>
</dbReference>
<dbReference type="GO" id="GO:0009007">
    <property type="term" value="F:site-specific DNA-methyltransferase (adenine-specific) activity"/>
    <property type="evidence" value="ECO:0007669"/>
    <property type="project" value="UniProtKB-EC"/>
</dbReference>
<dbReference type="GO" id="GO:0009307">
    <property type="term" value="P:DNA restriction-modification system"/>
    <property type="evidence" value="ECO:0007669"/>
    <property type="project" value="UniProtKB-KW"/>
</dbReference>
<evidence type="ECO:0000256" key="1">
    <source>
        <dbReference type="ARBA" id="ARBA00022747"/>
    </source>
</evidence>
<organism evidence="4 5">
    <name type="scientific">Brevibacterium antiquum CNRZ 918</name>
    <dbReference type="NCBI Taxonomy" id="1255637"/>
    <lineage>
        <taxon>Bacteria</taxon>
        <taxon>Bacillati</taxon>
        <taxon>Actinomycetota</taxon>
        <taxon>Actinomycetes</taxon>
        <taxon>Micrococcales</taxon>
        <taxon>Brevibacteriaceae</taxon>
        <taxon>Brevibacterium</taxon>
    </lineage>
</organism>
<dbReference type="GO" id="GO:0003677">
    <property type="term" value="F:DNA binding"/>
    <property type="evidence" value="ECO:0007669"/>
    <property type="project" value="InterPro"/>
</dbReference>
<protein>
    <submittedName>
        <fullName evidence="4">Type I restriction enzyme M protein</fullName>
        <ecNumber evidence="4">2.1.1.72</ecNumber>
    </submittedName>
</protein>
<keyword evidence="1" id="KW-0680">Restriction system</keyword>
<feature type="domain" description="Type I restriction enzyme R protein N-terminal" evidence="3">
    <location>
        <begin position="36"/>
        <end position="156"/>
    </location>
</feature>
<dbReference type="EC" id="2.1.1.72" evidence="4"/>
<dbReference type="Pfam" id="PF02384">
    <property type="entry name" value="N6_Mtase"/>
    <property type="match status" value="1"/>
</dbReference>
<sequence length="666" mass="74938">MSIAPPVVSPSVVPVGSVPDGKVSDFLTGKFVNDTPEEYVRQNIEKALVRQYRYAPSDCASEFSIRVGSSRRRVDIMVFDKGTDHTQANAYILVETKKADIKPTHKSEGIGQLQSYMASCLNAQYGMWTNGTDRFCFAKRDDGKGGWFFEDIIDIPAFGQAEADAQRPKRKDLKVATADNLLFAFRRCHNYIAAHEGKQKTEAFWELLKLIFTKIEDERSPKLNFFATPSERGSATVASAAKKRIQGLFQQRVVKKYPTIFDAKDADIDLKSEVVAYVVTELQGFSLLRSPVDVKGVAYEEIVGSNLRGDRGEFFTPRNACRMAVSMLDPQPNERILDPSCGTGGFLITGMNHALEYIEKTEREQWVDPTHGSDFERDELYRRRDEYFRQCVFGIDLNPALVRAAKMNMVMNNDGSGGLFQANTLDNPHKWSNKLHDAITLGSIDVIVSNPPFGAKIPIDDEGTLSQYDLAAVWDIDMDGKWSIRLDKNGNRVLQKSQPPEILFIERALQLLVPGTGRMAMVIPNGILNNPSTAYVRNWILRKAQILAVVDMHRDLFQPGNDTQTSMVLMRRLSSNEEETAENDGLDYPLFMAVAEKIGHDKRGSVIWRRTADGSDALIKRVETIAEIDQESGSEVLREIEVTERQVDDELPEVAEAYRNWLGEQR</sequence>
<evidence type="ECO:0000313" key="5">
    <source>
        <dbReference type="Proteomes" id="UP000234433"/>
    </source>
</evidence>
<accession>A0A2H1KW75</accession>
<dbReference type="AlphaFoldDB" id="A0A2H1KW75"/>
<gene>
    <name evidence="4" type="ORF">BANT918_02957</name>
</gene>
<dbReference type="PROSITE" id="PS00092">
    <property type="entry name" value="N6_MTASE"/>
    <property type="match status" value="1"/>
</dbReference>
<dbReference type="Gene3D" id="3.40.50.150">
    <property type="entry name" value="Vaccinia Virus protein VP39"/>
    <property type="match status" value="1"/>
</dbReference>
<dbReference type="PRINTS" id="PR00507">
    <property type="entry name" value="N12N6MTFRASE"/>
</dbReference>
<keyword evidence="4" id="KW-0489">Methyltransferase</keyword>
<dbReference type="InterPro" id="IPR003356">
    <property type="entry name" value="DNA_methylase_A-5"/>
</dbReference>
<name>A0A2H1KW75_9MICO</name>
<dbReference type="PANTHER" id="PTHR42998:SF1">
    <property type="entry name" value="TYPE I RESTRICTION ENZYME HINDI METHYLASE SUBUNIT"/>
    <property type="match status" value="1"/>
</dbReference>
<dbReference type="InterPro" id="IPR002052">
    <property type="entry name" value="DNA_methylase_N6_adenine_CS"/>
</dbReference>
<dbReference type="InterPro" id="IPR029464">
    <property type="entry name" value="HSDR_N"/>
</dbReference>
<keyword evidence="4" id="KW-0808">Transferase</keyword>
<proteinExistence type="predicted"/>
<dbReference type="PANTHER" id="PTHR42998">
    <property type="entry name" value="TYPE I RESTRICTION ENZYME HINDVIIP M PROTEIN-RELATED"/>
    <property type="match status" value="1"/>
</dbReference>
<feature type="domain" description="DNA methylase adenine-specific" evidence="2">
    <location>
        <begin position="293"/>
        <end position="572"/>
    </location>
</feature>
<dbReference type="Pfam" id="PF13588">
    <property type="entry name" value="HSDR_N_2"/>
    <property type="match status" value="1"/>
</dbReference>
<dbReference type="InterPro" id="IPR052916">
    <property type="entry name" value="Type-I_RE_MTase_Subunit"/>
</dbReference>
<evidence type="ECO:0000313" key="4">
    <source>
        <dbReference type="EMBL" id="SMY04043.1"/>
    </source>
</evidence>
<evidence type="ECO:0000259" key="3">
    <source>
        <dbReference type="Pfam" id="PF13588"/>
    </source>
</evidence>
<dbReference type="GO" id="GO:0032259">
    <property type="term" value="P:methylation"/>
    <property type="evidence" value="ECO:0007669"/>
    <property type="project" value="UniProtKB-KW"/>
</dbReference>
<dbReference type="EMBL" id="FXZD01000013">
    <property type="protein sequence ID" value="SMY04043.1"/>
    <property type="molecule type" value="Genomic_DNA"/>
</dbReference>
<dbReference type="Proteomes" id="UP000234433">
    <property type="component" value="Unassembled WGS sequence"/>
</dbReference>